<feature type="non-terminal residue" evidence="7">
    <location>
        <position position="1"/>
    </location>
</feature>
<feature type="region of interest" description="Disordered" evidence="5">
    <location>
        <begin position="695"/>
        <end position="776"/>
    </location>
</feature>
<evidence type="ECO:0000256" key="4">
    <source>
        <dbReference type="PROSITE-ProRule" id="PRU00175"/>
    </source>
</evidence>
<feature type="compositionally biased region" description="Low complexity" evidence="5">
    <location>
        <begin position="518"/>
        <end position="538"/>
    </location>
</feature>
<gene>
    <name evidence="7" type="ORF">N0F65_003771</name>
</gene>
<feature type="domain" description="RING-type" evidence="6">
    <location>
        <begin position="409"/>
        <end position="445"/>
    </location>
</feature>
<proteinExistence type="predicted"/>
<feature type="compositionally biased region" description="Low complexity" evidence="5">
    <location>
        <begin position="170"/>
        <end position="189"/>
    </location>
</feature>
<dbReference type="PROSITE" id="PS50089">
    <property type="entry name" value="ZF_RING_2"/>
    <property type="match status" value="1"/>
</dbReference>
<dbReference type="InterPro" id="IPR001841">
    <property type="entry name" value="Znf_RING"/>
</dbReference>
<feature type="compositionally biased region" description="Polar residues" evidence="5">
    <location>
        <begin position="745"/>
        <end position="761"/>
    </location>
</feature>
<reference evidence="7" key="2">
    <citation type="journal article" date="2023" name="Microbiol Resour">
        <title>Decontamination and Annotation of the Draft Genome Sequence of the Oomycete Lagenidium giganteum ARSEF 373.</title>
        <authorList>
            <person name="Morgan W.R."/>
            <person name="Tartar A."/>
        </authorList>
    </citation>
    <scope>NUCLEOTIDE SEQUENCE</scope>
    <source>
        <strain evidence="7">ARSEF 373</strain>
    </source>
</reference>
<feature type="compositionally biased region" description="Low complexity" evidence="5">
    <location>
        <begin position="34"/>
        <end position="53"/>
    </location>
</feature>
<dbReference type="SUPFAM" id="SSF57850">
    <property type="entry name" value="RING/U-box"/>
    <property type="match status" value="1"/>
</dbReference>
<dbReference type="Proteomes" id="UP001146120">
    <property type="component" value="Unassembled WGS sequence"/>
</dbReference>
<dbReference type="SMART" id="SM00184">
    <property type="entry name" value="RING"/>
    <property type="match status" value="1"/>
</dbReference>
<keyword evidence="8" id="KW-1185">Reference proteome</keyword>
<evidence type="ECO:0000256" key="1">
    <source>
        <dbReference type="ARBA" id="ARBA00022723"/>
    </source>
</evidence>
<keyword evidence="2 4" id="KW-0863">Zinc-finger</keyword>
<dbReference type="Gene3D" id="3.30.40.10">
    <property type="entry name" value="Zinc/RING finger domain, C3HC4 (zinc finger)"/>
    <property type="match status" value="1"/>
</dbReference>
<dbReference type="InterPro" id="IPR056866">
    <property type="entry name" value="Znf_WRKY19"/>
</dbReference>
<protein>
    <recommendedName>
        <fullName evidence="6">RING-type domain-containing protein</fullName>
    </recommendedName>
</protein>
<sequence length="776" mass="83009">QFSPSKPPHSLAEPLRAAGAVRTEPAVRTPHAEAATLTPAPSAAPTAASSPTTIHHHPEQQPPLPRERRRHASGSAMPGMSGTPSEHHPGHQQQGMAGDTSESQSAFGVSSYSQERERVVDRSAEQQLPYQFHASQAFGGTGSAPLAASSEYAYEYPYPSYGHYNFASTQAHVHPQQQQQHPLQQRQQQGYPSSGSLGVLATSSAAAEHANAISRTESVQPKYHPFQDQPGYGDNTPMPFTSPPHTTERPDAFIQLRYSHDSNQIDLSSVHHQNPQQSGHGDATGYRAVTSTMSSPYAQPYYTQAAQRSFEAPAATFRPPVTMRTPQQMQPNLQRSTYRQPASTAHASFDSSALTKHEPLLVAPTGSVAPEDVYGASRSAPVYSDAVYAGHVQMETAVGSVPVSNDESCRLCFTSAGDRVSDTCGHRFHQTCLAQCLQQQECPACGQLVNAFHPVDTVHSATTLNYGAMVGLSHHEPMQASTIGSMSMPSAKPTRMPDVQAHHRPPSIDTRHPEIPLSSPTAVSSSRPSSATSSNGSSRTKKLKKLKDCSVVGCDRTVRSRGLCKGHGGGRRCGYPGCGLSDQGGGFCISHGGGKRCQREGCENSAQSRGLCKLHGGGSRCTVANCTKSSQGKGLCRAHGGGRRCIVEGCNKTDRRAGYCVTHGADKKCIVPECSKTGRIDNLCTKHYFERNQPFDAATGETKSSDLPTNPEDTQGERKKKGNDTFGQAGSGHASATEAFMFTNPADQQSPMSNTNPTSVLTAFLPVRNDDDSIDI</sequence>
<dbReference type="AlphaFoldDB" id="A0AAV2YEB0"/>
<feature type="region of interest" description="Disordered" evidence="5">
    <location>
        <begin position="482"/>
        <end position="540"/>
    </location>
</feature>
<organism evidence="7 8">
    <name type="scientific">Lagenidium giganteum</name>
    <dbReference type="NCBI Taxonomy" id="4803"/>
    <lineage>
        <taxon>Eukaryota</taxon>
        <taxon>Sar</taxon>
        <taxon>Stramenopiles</taxon>
        <taxon>Oomycota</taxon>
        <taxon>Peronosporomycetes</taxon>
        <taxon>Pythiales</taxon>
        <taxon>Pythiaceae</taxon>
    </lineage>
</organism>
<comment type="caution">
    <text evidence="7">The sequence shown here is derived from an EMBL/GenBank/DDBJ whole genome shotgun (WGS) entry which is preliminary data.</text>
</comment>
<accession>A0AAV2YEB0</accession>
<evidence type="ECO:0000256" key="3">
    <source>
        <dbReference type="ARBA" id="ARBA00022833"/>
    </source>
</evidence>
<feature type="compositionally biased region" description="Polar residues" evidence="5">
    <location>
        <begin position="701"/>
        <end position="713"/>
    </location>
</feature>
<evidence type="ECO:0000313" key="8">
    <source>
        <dbReference type="Proteomes" id="UP001146120"/>
    </source>
</evidence>
<evidence type="ECO:0000313" key="7">
    <source>
        <dbReference type="EMBL" id="DAZ92388.1"/>
    </source>
</evidence>
<name>A0AAV2YEB0_9STRA</name>
<keyword evidence="1" id="KW-0479">Metal-binding</keyword>
<dbReference type="GO" id="GO:0008270">
    <property type="term" value="F:zinc ion binding"/>
    <property type="evidence" value="ECO:0007669"/>
    <property type="project" value="UniProtKB-KW"/>
</dbReference>
<evidence type="ECO:0000259" key="6">
    <source>
        <dbReference type="PROSITE" id="PS50089"/>
    </source>
</evidence>
<dbReference type="PANTHER" id="PTHR31827:SF1">
    <property type="entry name" value="EMB|CAB89363.1"/>
    <property type="match status" value="1"/>
</dbReference>
<feature type="compositionally biased region" description="Polar residues" evidence="5">
    <location>
        <begin position="91"/>
        <end position="113"/>
    </location>
</feature>
<dbReference type="PANTHER" id="PTHR31827">
    <property type="entry name" value="EMB|CAB89363.1"/>
    <property type="match status" value="1"/>
</dbReference>
<evidence type="ECO:0000256" key="2">
    <source>
        <dbReference type="ARBA" id="ARBA00022771"/>
    </source>
</evidence>
<dbReference type="Pfam" id="PF00097">
    <property type="entry name" value="zf-C3HC4"/>
    <property type="match status" value="1"/>
</dbReference>
<reference evidence="7" key="1">
    <citation type="submission" date="2022-11" db="EMBL/GenBank/DDBJ databases">
        <authorList>
            <person name="Morgan W.R."/>
            <person name="Tartar A."/>
        </authorList>
    </citation>
    <scope>NUCLEOTIDE SEQUENCE</scope>
    <source>
        <strain evidence="7">ARSEF 373</strain>
    </source>
</reference>
<feature type="compositionally biased region" description="Low complexity" evidence="5">
    <location>
        <begin position="201"/>
        <end position="214"/>
    </location>
</feature>
<keyword evidence="3" id="KW-0862">Zinc</keyword>
<dbReference type="InterPro" id="IPR013083">
    <property type="entry name" value="Znf_RING/FYVE/PHD"/>
</dbReference>
<dbReference type="EMBL" id="DAKRPA010000437">
    <property type="protein sequence ID" value="DAZ92388.1"/>
    <property type="molecule type" value="Genomic_DNA"/>
</dbReference>
<dbReference type="InterPro" id="IPR018957">
    <property type="entry name" value="Znf_C3HC4_RING-type"/>
</dbReference>
<evidence type="ECO:0000256" key="5">
    <source>
        <dbReference type="SAM" id="MobiDB-lite"/>
    </source>
</evidence>
<feature type="region of interest" description="Disordered" evidence="5">
    <location>
        <begin position="1"/>
        <end position="122"/>
    </location>
</feature>
<feature type="region of interest" description="Disordered" evidence="5">
    <location>
        <begin position="170"/>
        <end position="245"/>
    </location>
</feature>
<dbReference type="Pfam" id="PF24906">
    <property type="entry name" value="Zf_WRKY19"/>
    <property type="match status" value="4"/>
</dbReference>